<feature type="signal peptide" evidence="1">
    <location>
        <begin position="1"/>
        <end position="22"/>
    </location>
</feature>
<dbReference type="EMBL" id="JABFOF010000001">
    <property type="protein sequence ID" value="KAG2409068.1"/>
    <property type="molecule type" value="Genomic_DNA"/>
</dbReference>
<organism evidence="2 3">
    <name type="scientific">Phaseolus angularis</name>
    <name type="common">Azuki bean</name>
    <name type="synonym">Vigna angularis</name>
    <dbReference type="NCBI Taxonomy" id="3914"/>
    <lineage>
        <taxon>Eukaryota</taxon>
        <taxon>Viridiplantae</taxon>
        <taxon>Streptophyta</taxon>
        <taxon>Embryophyta</taxon>
        <taxon>Tracheophyta</taxon>
        <taxon>Spermatophyta</taxon>
        <taxon>Magnoliopsida</taxon>
        <taxon>eudicotyledons</taxon>
        <taxon>Gunneridae</taxon>
        <taxon>Pentapetalae</taxon>
        <taxon>rosids</taxon>
        <taxon>fabids</taxon>
        <taxon>Fabales</taxon>
        <taxon>Fabaceae</taxon>
        <taxon>Papilionoideae</taxon>
        <taxon>50 kb inversion clade</taxon>
        <taxon>NPAAA clade</taxon>
        <taxon>indigoferoid/millettioid clade</taxon>
        <taxon>Phaseoleae</taxon>
        <taxon>Vigna</taxon>
    </lineage>
</organism>
<evidence type="ECO:0008006" key="4">
    <source>
        <dbReference type="Google" id="ProtNLM"/>
    </source>
</evidence>
<keyword evidence="1" id="KW-0732">Signal</keyword>
<gene>
    <name evidence="2" type="ORF">HKW66_Vig0038900</name>
</gene>
<reference evidence="2 3" key="1">
    <citation type="submission" date="2020-05" db="EMBL/GenBank/DDBJ databases">
        <title>Vigna angularis (adzuki bean) Var. LongXiaoDou No. 4 denovo assembly.</title>
        <authorList>
            <person name="Xiang H."/>
        </authorList>
    </citation>
    <scope>NUCLEOTIDE SEQUENCE [LARGE SCALE GENOMIC DNA]</scope>
    <source>
        <tissue evidence="2">Leaf</tissue>
    </source>
</reference>
<protein>
    <recommendedName>
        <fullName evidence="4">Secreted protein</fullName>
    </recommendedName>
</protein>
<evidence type="ECO:0000313" key="2">
    <source>
        <dbReference type="EMBL" id="KAG2409068.1"/>
    </source>
</evidence>
<proteinExistence type="predicted"/>
<sequence>MTLPSLPDLLLTILSVCFLVSSSKPKIASTRCPFSCCFLKFPAMSFTATPSKNTTTVIALNTLPPRRYNFASPQSLSDWLKPRLPSESFA</sequence>
<dbReference type="AlphaFoldDB" id="A0A8T0LE75"/>
<feature type="chain" id="PRO_5035870910" description="Secreted protein" evidence="1">
    <location>
        <begin position="23"/>
        <end position="90"/>
    </location>
</feature>
<evidence type="ECO:0000256" key="1">
    <source>
        <dbReference type="SAM" id="SignalP"/>
    </source>
</evidence>
<dbReference type="Proteomes" id="UP000743370">
    <property type="component" value="Unassembled WGS sequence"/>
</dbReference>
<evidence type="ECO:0000313" key="3">
    <source>
        <dbReference type="Proteomes" id="UP000743370"/>
    </source>
</evidence>
<comment type="caution">
    <text evidence="2">The sequence shown here is derived from an EMBL/GenBank/DDBJ whole genome shotgun (WGS) entry which is preliminary data.</text>
</comment>
<accession>A0A8T0LE75</accession>
<name>A0A8T0LE75_PHAAN</name>